<feature type="domain" description="Obg" evidence="13">
    <location>
        <begin position="1"/>
        <end position="158"/>
    </location>
</feature>
<feature type="domain" description="OCT" evidence="12">
    <location>
        <begin position="348"/>
        <end position="426"/>
    </location>
</feature>
<keyword evidence="3 9" id="KW-0963">Cytoplasm</keyword>
<dbReference type="SUPFAM" id="SSF82051">
    <property type="entry name" value="Obg GTP-binding protein N-terminal domain"/>
    <property type="match status" value="1"/>
</dbReference>
<dbReference type="PROSITE" id="PS51710">
    <property type="entry name" value="G_OBG"/>
    <property type="match status" value="1"/>
</dbReference>
<dbReference type="SUPFAM" id="SSF102741">
    <property type="entry name" value="Obg GTP-binding protein C-terminal domain"/>
    <property type="match status" value="1"/>
</dbReference>
<feature type="binding site" evidence="9">
    <location>
        <begin position="212"/>
        <end position="215"/>
    </location>
    <ligand>
        <name>GTP</name>
        <dbReference type="ChEBI" id="CHEBI:37565"/>
    </ligand>
</feature>
<organism evidence="14 15">
    <name type="scientific">Oceanobacillus oncorhynchi</name>
    <dbReference type="NCBI Taxonomy" id="545501"/>
    <lineage>
        <taxon>Bacteria</taxon>
        <taxon>Bacillati</taxon>
        <taxon>Bacillota</taxon>
        <taxon>Bacilli</taxon>
        <taxon>Bacillales</taxon>
        <taxon>Bacillaceae</taxon>
        <taxon>Oceanobacillus</taxon>
    </lineage>
</organism>
<keyword evidence="15" id="KW-1185">Reference proteome</keyword>
<dbReference type="InterPro" id="IPR027417">
    <property type="entry name" value="P-loop_NTPase"/>
</dbReference>
<dbReference type="PANTHER" id="PTHR11702">
    <property type="entry name" value="DEVELOPMENTALLY REGULATED GTP-BINDING PROTEIN-RELATED"/>
    <property type="match status" value="1"/>
</dbReference>
<evidence type="ECO:0000256" key="3">
    <source>
        <dbReference type="ARBA" id="ARBA00022490"/>
    </source>
</evidence>
<dbReference type="Pfam" id="PF09269">
    <property type="entry name" value="DUF1967"/>
    <property type="match status" value="1"/>
</dbReference>
<comment type="similarity">
    <text evidence="2 9">Belongs to the TRAFAC class OBG-HflX-like GTPase superfamily. OBG GTPase family.</text>
</comment>
<feature type="binding site" evidence="9">
    <location>
        <begin position="165"/>
        <end position="172"/>
    </location>
    <ligand>
        <name>GTP</name>
        <dbReference type="ChEBI" id="CHEBI:37565"/>
    </ligand>
</feature>
<evidence type="ECO:0000313" key="15">
    <source>
        <dbReference type="Proteomes" id="UP000040453"/>
    </source>
</evidence>
<evidence type="ECO:0000256" key="2">
    <source>
        <dbReference type="ARBA" id="ARBA00007699"/>
    </source>
</evidence>
<keyword evidence="8 9" id="KW-0342">GTP-binding</keyword>
<feature type="domain" description="OBG-type G" evidence="11">
    <location>
        <begin position="159"/>
        <end position="329"/>
    </location>
</feature>
<feature type="binding site" evidence="9">
    <location>
        <position position="192"/>
    </location>
    <ligand>
        <name>Mg(2+)</name>
        <dbReference type="ChEBI" id="CHEBI:18420"/>
    </ligand>
</feature>
<keyword evidence="5 9" id="KW-0547">Nucleotide-binding</keyword>
<comment type="cofactor">
    <cofactor evidence="1 9">
        <name>Mg(2+)</name>
        <dbReference type="ChEBI" id="CHEBI:18420"/>
    </cofactor>
</comment>
<keyword evidence="7 9" id="KW-0460">Magnesium</keyword>
<dbReference type="InterPro" id="IPR014100">
    <property type="entry name" value="GTP-bd_Obg/CgtA"/>
</dbReference>
<evidence type="ECO:0000256" key="1">
    <source>
        <dbReference type="ARBA" id="ARBA00001946"/>
    </source>
</evidence>
<dbReference type="PROSITE" id="PS51881">
    <property type="entry name" value="OCT"/>
    <property type="match status" value="1"/>
</dbReference>
<dbReference type="Gene3D" id="3.30.300.350">
    <property type="entry name" value="GTP-binding protein OBG, C-terminal domain"/>
    <property type="match status" value="1"/>
</dbReference>
<dbReference type="InterPro" id="IPR045086">
    <property type="entry name" value="OBG_GTPase"/>
</dbReference>
<dbReference type="InterPro" id="IPR031167">
    <property type="entry name" value="G_OBG"/>
</dbReference>
<dbReference type="InterPro" id="IPR036346">
    <property type="entry name" value="GTP-bd_prot_GTP1/OBG_C_sf"/>
</dbReference>
<accession>A0A0A1MWC4</accession>
<dbReference type="GO" id="GO:0005737">
    <property type="term" value="C:cytoplasm"/>
    <property type="evidence" value="ECO:0007669"/>
    <property type="project" value="UniProtKB-SubCell"/>
</dbReference>
<keyword evidence="6 9" id="KW-0378">Hydrolase</keyword>
<evidence type="ECO:0000256" key="7">
    <source>
        <dbReference type="ARBA" id="ARBA00022842"/>
    </source>
</evidence>
<sequence>MFVDQVSVYVKAGDGGNGLVAYRREKYVPKGGPAGGDGGNGADIVFKVDEGLNTLMDFRYNRHFKGKRGENGMSKTQHGKNAAAYVIPVPPGTTVIDEDTEEVIADLTTHEQEAVIAKGGRGGRGNTRFASPRNPAPDMAENGEPGQERNIKVELKLIADVGLVGFPSVGKSTLLSVVSAAKPKVAAYHFTTIAPNLGVVDTGDQRSFVMADLPGLIEGASQGVGLGHQFLRHVERTRVIVHVIDMAGTEGRDPYEDYIKINEELAAYDKKLLTRPQIIAANKMDMPGSEENLAGFKENLGEEVLIYKISAVTKDGLRDLLFAVADKLEEIPKYEPEIEQADETVVYRYQKEEDPFHITRDPDGAYVLYGHRIETLFKMTDFQHDEAVQRFSRQLRGMGVDKALRERGAQDGDTVRLLDYEFDFIE</sequence>
<dbReference type="NCBIfam" id="TIGR03595">
    <property type="entry name" value="Obg_CgtA_exten"/>
    <property type="match status" value="1"/>
</dbReference>
<feature type="binding site" evidence="9">
    <location>
        <begin position="190"/>
        <end position="194"/>
    </location>
    <ligand>
        <name>GTP</name>
        <dbReference type="ChEBI" id="CHEBI:37565"/>
    </ligand>
</feature>
<reference evidence="14 15" key="1">
    <citation type="submission" date="2014-11" db="EMBL/GenBank/DDBJ databases">
        <authorList>
            <person name="Urmite Genomes Urmite Genomes"/>
        </authorList>
    </citation>
    <scope>NUCLEOTIDE SEQUENCE [LARGE SCALE GENOMIC DNA]</scope>
    <source>
        <strain evidence="14 15">Oc5</strain>
    </source>
</reference>
<dbReference type="PROSITE" id="PS51883">
    <property type="entry name" value="OBG"/>
    <property type="match status" value="1"/>
</dbReference>
<keyword evidence="4 9" id="KW-0479">Metal-binding</keyword>
<evidence type="ECO:0000256" key="8">
    <source>
        <dbReference type="ARBA" id="ARBA00023134"/>
    </source>
</evidence>
<dbReference type="NCBIfam" id="TIGR02729">
    <property type="entry name" value="Obg_CgtA"/>
    <property type="match status" value="1"/>
</dbReference>
<name>A0A0A1MWC4_9BACI</name>
<evidence type="ECO:0000256" key="4">
    <source>
        <dbReference type="ARBA" id="ARBA00022723"/>
    </source>
</evidence>
<dbReference type="Proteomes" id="UP000040453">
    <property type="component" value="Unassembled WGS sequence"/>
</dbReference>
<evidence type="ECO:0000256" key="5">
    <source>
        <dbReference type="ARBA" id="ARBA00022741"/>
    </source>
</evidence>
<dbReference type="PIRSF" id="PIRSF002401">
    <property type="entry name" value="GTP_bd_Obg/CgtA"/>
    <property type="match status" value="1"/>
</dbReference>
<evidence type="ECO:0000259" key="13">
    <source>
        <dbReference type="PROSITE" id="PS51883"/>
    </source>
</evidence>
<dbReference type="Gene3D" id="2.70.210.12">
    <property type="entry name" value="GTP1/OBG domain"/>
    <property type="match status" value="1"/>
</dbReference>
<dbReference type="GO" id="GO:0042254">
    <property type="term" value="P:ribosome biogenesis"/>
    <property type="evidence" value="ECO:0007669"/>
    <property type="project" value="UniProtKB-UniRule"/>
</dbReference>
<dbReference type="GO" id="GO:0003924">
    <property type="term" value="F:GTPase activity"/>
    <property type="evidence" value="ECO:0007669"/>
    <property type="project" value="UniProtKB-UniRule"/>
</dbReference>
<feature type="binding site" evidence="9">
    <location>
        <position position="172"/>
    </location>
    <ligand>
        <name>Mg(2+)</name>
        <dbReference type="ChEBI" id="CHEBI:18420"/>
    </ligand>
</feature>
<dbReference type="HAMAP" id="MF_01454">
    <property type="entry name" value="GTPase_Obg"/>
    <property type="match status" value="1"/>
</dbReference>
<dbReference type="SUPFAM" id="SSF52540">
    <property type="entry name" value="P-loop containing nucleoside triphosphate hydrolases"/>
    <property type="match status" value="1"/>
</dbReference>
<dbReference type="STRING" id="545501.BN997_03808"/>
<dbReference type="EC" id="3.6.5.-" evidence="9"/>
<dbReference type="NCBIfam" id="NF008955">
    <property type="entry name" value="PRK12297.1"/>
    <property type="match status" value="1"/>
</dbReference>
<dbReference type="PRINTS" id="PR00326">
    <property type="entry name" value="GTP1OBG"/>
</dbReference>
<evidence type="ECO:0000256" key="10">
    <source>
        <dbReference type="SAM" id="MobiDB-lite"/>
    </source>
</evidence>
<evidence type="ECO:0000256" key="6">
    <source>
        <dbReference type="ARBA" id="ARBA00022801"/>
    </source>
</evidence>
<dbReference type="OrthoDB" id="9807318at2"/>
<dbReference type="NCBIfam" id="NF008956">
    <property type="entry name" value="PRK12299.1"/>
    <property type="match status" value="1"/>
</dbReference>
<feature type="binding site" evidence="9">
    <location>
        <begin position="282"/>
        <end position="285"/>
    </location>
    <ligand>
        <name>GTP</name>
        <dbReference type="ChEBI" id="CHEBI:37565"/>
    </ligand>
</feature>
<dbReference type="FunFam" id="3.40.50.300:FF:000515">
    <property type="entry name" value="GTPase Obg"/>
    <property type="match status" value="1"/>
</dbReference>
<dbReference type="GO" id="GO:0000287">
    <property type="term" value="F:magnesium ion binding"/>
    <property type="evidence" value="ECO:0007669"/>
    <property type="project" value="InterPro"/>
</dbReference>
<dbReference type="RefSeq" id="WP_042534378.1">
    <property type="nucleotide sequence ID" value="NZ_CDGG01000001.1"/>
</dbReference>
<evidence type="ECO:0000256" key="9">
    <source>
        <dbReference type="HAMAP-Rule" id="MF_01454"/>
    </source>
</evidence>
<feature type="binding site" evidence="9">
    <location>
        <begin position="310"/>
        <end position="312"/>
    </location>
    <ligand>
        <name>GTP</name>
        <dbReference type="ChEBI" id="CHEBI:37565"/>
    </ligand>
</feature>
<dbReference type="NCBIfam" id="NF008954">
    <property type="entry name" value="PRK12296.1"/>
    <property type="match status" value="1"/>
</dbReference>
<dbReference type="Gene3D" id="3.40.50.300">
    <property type="entry name" value="P-loop containing nucleotide triphosphate hydrolases"/>
    <property type="match status" value="1"/>
</dbReference>
<dbReference type="InterPro" id="IPR006074">
    <property type="entry name" value="GTP1-OBG_CS"/>
</dbReference>
<protein>
    <recommendedName>
        <fullName evidence="9">GTPase Obg</fullName>
        <ecNumber evidence="9">3.6.5.-</ecNumber>
    </recommendedName>
    <alternativeName>
        <fullName evidence="9">GTP-binding protein Obg</fullName>
    </alternativeName>
</protein>
<dbReference type="InterPro" id="IPR006073">
    <property type="entry name" value="GTP-bd"/>
</dbReference>
<evidence type="ECO:0000259" key="11">
    <source>
        <dbReference type="PROSITE" id="PS51710"/>
    </source>
</evidence>
<proteinExistence type="inferred from homology"/>
<dbReference type="EMBL" id="CDGG01000001">
    <property type="protein sequence ID" value="CEI83884.1"/>
    <property type="molecule type" value="Genomic_DNA"/>
</dbReference>
<dbReference type="InterPro" id="IPR006169">
    <property type="entry name" value="GTP1_OBG_dom"/>
</dbReference>
<dbReference type="InterPro" id="IPR015349">
    <property type="entry name" value="OCT_dom"/>
</dbReference>
<evidence type="ECO:0000313" key="14">
    <source>
        <dbReference type="EMBL" id="CEI83884.1"/>
    </source>
</evidence>
<dbReference type="AlphaFoldDB" id="A0A0A1MWC4"/>
<dbReference type="CDD" id="cd01898">
    <property type="entry name" value="Obg"/>
    <property type="match status" value="1"/>
</dbReference>
<dbReference type="PANTHER" id="PTHR11702:SF31">
    <property type="entry name" value="MITOCHONDRIAL RIBOSOME-ASSOCIATED GTPASE 2"/>
    <property type="match status" value="1"/>
</dbReference>
<dbReference type="FunFam" id="2.70.210.12:FF:000001">
    <property type="entry name" value="GTPase Obg"/>
    <property type="match status" value="1"/>
</dbReference>
<gene>
    <name evidence="9 14" type="primary">obg</name>
    <name evidence="14" type="ORF">BN997_03808</name>
</gene>
<dbReference type="PROSITE" id="PS00905">
    <property type="entry name" value="GTP1_OBG"/>
    <property type="match status" value="1"/>
</dbReference>
<dbReference type="Pfam" id="PF01926">
    <property type="entry name" value="MMR_HSR1"/>
    <property type="match status" value="1"/>
</dbReference>
<dbReference type="GO" id="GO:0005525">
    <property type="term" value="F:GTP binding"/>
    <property type="evidence" value="ECO:0007669"/>
    <property type="project" value="UniProtKB-UniRule"/>
</dbReference>
<feature type="region of interest" description="Disordered" evidence="10">
    <location>
        <begin position="119"/>
        <end position="146"/>
    </location>
</feature>
<evidence type="ECO:0000259" key="12">
    <source>
        <dbReference type="PROSITE" id="PS51881"/>
    </source>
</evidence>
<comment type="subunit">
    <text evidence="9">Monomer.</text>
</comment>
<dbReference type="Pfam" id="PF01018">
    <property type="entry name" value="GTP1_OBG"/>
    <property type="match status" value="1"/>
</dbReference>
<dbReference type="InterPro" id="IPR036726">
    <property type="entry name" value="GTP1_OBG_dom_sf"/>
</dbReference>
<comment type="function">
    <text evidence="9">An essential GTPase which binds GTP, GDP and possibly (p)ppGpp with moderate affinity, with high nucleotide exchange rates and a fairly low GTP hydrolysis rate. Plays a role in control of the cell cycle, stress response, ribosome biogenesis and in those bacteria that undergo differentiation, in morphogenesis control.</text>
</comment>
<comment type="subcellular location">
    <subcellularLocation>
        <location evidence="9">Cytoplasm</location>
    </subcellularLocation>
</comment>